<dbReference type="Proteomes" id="UP001252613">
    <property type="component" value="Unassembled WGS sequence"/>
</dbReference>
<dbReference type="EMBL" id="JAVDVC010000030">
    <property type="protein sequence ID" value="MDR6962101.1"/>
    <property type="molecule type" value="Genomic_DNA"/>
</dbReference>
<evidence type="ECO:0008006" key="3">
    <source>
        <dbReference type="Google" id="ProtNLM"/>
    </source>
</evidence>
<evidence type="ECO:0000313" key="1">
    <source>
        <dbReference type="EMBL" id="MDR6962101.1"/>
    </source>
</evidence>
<organism evidence="1 2">
    <name type="scientific">Pseudomonas brassicacearum</name>
    <dbReference type="NCBI Taxonomy" id="930166"/>
    <lineage>
        <taxon>Bacteria</taxon>
        <taxon>Pseudomonadati</taxon>
        <taxon>Pseudomonadota</taxon>
        <taxon>Gammaproteobacteria</taxon>
        <taxon>Pseudomonadales</taxon>
        <taxon>Pseudomonadaceae</taxon>
        <taxon>Pseudomonas</taxon>
    </lineage>
</organism>
<dbReference type="Pfam" id="PF24154">
    <property type="entry name" value="Tis1_ImmP"/>
    <property type="match status" value="1"/>
</dbReference>
<reference evidence="1" key="1">
    <citation type="submission" date="2023-07" db="EMBL/GenBank/DDBJ databases">
        <title>Sorghum-associated microbial communities from plants grown in Nebraska, USA.</title>
        <authorList>
            <person name="Schachtman D."/>
        </authorList>
    </citation>
    <scope>NUCLEOTIDE SEQUENCE</scope>
    <source>
        <strain evidence="1">3432</strain>
    </source>
</reference>
<evidence type="ECO:0000313" key="2">
    <source>
        <dbReference type="Proteomes" id="UP001252613"/>
    </source>
</evidence>
<gene>
    <name evidence="1" type="ORF">J2W43_006123</name>
</gene>
<protein>
    <recommendedName>
        <fullName evidence="3">KTSC domain-containing protein</fullName>
    </recommendedName>
</protein>
<comment type="caution">
    <text evidence="1">The sequence shown here is derived from an EMBL/GenBank/DDBJ whole genome shotgun (WGS) entry which is preliminary data.</text>
</comment>
<dbReference type="RefSeq" id="WP_123343491.1">
    <property type="nucleotide sequence ID" value="NZ_JAVDVC010000030.1"/>
</dbReference>
<dbReference type="InterPro" id="IPR056206">
    <property type="entry name" value="Tis1_ImmP"/>
</dbReference>
<proteinExistence type="predicted"/>
<sequence>MGIKDLSAFASRDVFLDYDFEEVTYRWDHRTRTVFVKFYGAAESDRPVPADNRLYNDAILYGREISKEEYEKGFDRR</sequence>
<name>A0AAW8MIU7_9PSED</name>
<dbReference type="AlphaFoldDB" id="A0AAW8MIU7"/>
<accession>A0AAW8MIU7</accession>